<dbReference type="Pfam" id="PF13673">
    <property type="entry name" value="Acetyltransf_10"/>
    <property type="match status" value="1"/>
</dbReference>
<gene>
    <name evidence="4" type="ORF">HZ995_12330</name>
</gene>
<dbReference type="InterPro" id="IPR000182">
    <property type="entry name" value="GNAT_dom"/>
</dbReference>
<feature type="domain" description="N-acetyltransferase" evidence="3">
    <location>
        <begin position="9"/>
        <end position="173"/>
    </location>
</feature>
<evidence type="ECO:0000256" key="1">
    <source>
        <dbReference type="ARBA" id="ARBA00022679"/>
    </source>
</evidence>
<organism evidence="4 5">
    <name type="scientific">Cognatishimia activa</name>
    <dbReference type="NCBI Taxonomy" id="1715691"/>
    <lineage>
        <taxon>Bacteria</taxon>
        <taxon>Pseudomonadati</taxon>
        <taxon>Pseudomonadota</taxon>
        <taxon>Alphaproteobacteria</taxon>
        <taxon>Rhodobacterales</taxon>
        <taxon>Paracoccaceae</taxon>
        <taxon>Cognatishimia</taxon>
    </lineage>
</organism>
<dbReference type="PANTHER" id="PTHR43877:SF1">
    <property type="entry name" value="ACETYLTRANSFERASE"/>
    <property type="match status" value="1"/>
</dbReference>
<evidence type="ECO:0000313" key="4">
    <source>
        <dbReference type="EMBL" id="QTN35262.1"/>
    </source>
</evidence>
<dbReference type="RefSeq" id="WP_209355948.1">
    <property type="nucleotide sequence ID" value="NZ_CP060010.1"/>
</dbReference>
<protein>
    <submittedName>
        <fullName evidence="4">GNAT family N-acetyltransferase</fullName>
    </submittedName>
</protein>
<dbReference type="AlphaFoldDB" id="A0A975I6R3"/>
<dbReference type="CDD" id="cd04301">
    <property type="entry name" value="NAT_SF"/>
    <property type="match status" value="1"/>
</dbReference>
<dbReference type="SUPFAM" id="SSF55729">
    <property type="entry name" value="Acyl-CoA N-acyltransferases (Nat)"/>
    <property type="match status" value="1"/>
</dbReference>
<dbReference type="Proteomes" id="UP000665026">
    <property type="component" value="Chromosome"/>
</dbReference>
<reference evidence="4" key="1">
    <citation type="submission" date="2020-07" db="EMBL/GenBank/DDBJ databases">
        <title>Genome sequences of bacteria associated with the marine, planktonic diatom Thalassiosira profunda strain ECT2AJA-044.</title>
        <authorList>
            <person name="Gargas C.B."/>
            <person name="Roberts W.R."/>
            <person name="Alverson A.J."/>
        </authorList>
    </citation>
    <scope>NUCLEOTIDE SEQUENCE</scope>
    <source>
        <strain evidence="4">ECT2AJA-044</strain>
    </source>
</reference>
<dbReference type="InterPro" id="IPR050832">
    <property type="entry name" value="Bact_Acetyltransf"/>
</dbReference>
<evidence type="ECO:0000259" key="3">
    <source>
        <dbReference type="PROSITE" id="PS51186"/>
    </source>
</evidence>
<proteinExistence type="predicted"/>
<dbReference type="Gene3D" id="3.40.630.30">
    <property type="match status" value="1"/>
</dbReference>
<dbReference type="InterPro" id="IPR016181">
    <property type="entry name" value="Acyl_CoA_acyltransferase"/>
</dbReference>
<dbReference type="PANTHER" id="PTHR43877">
    <property type="entry name" value="AMINOALKYLPHOSPHONATE N-ACETYLTRANSFERASE-RELATED-RELATED"/>
    <property type="match status" value="1"/>
</dbReference>
<sequence length="173" mass="18649">MSRYHTPAIIAEPACPSDAASISAMMQRSYGQLLAKDYTDDVLECALPMMTKAQPDLLATGTYFVVRNAKREVVGAGGWTDLSPTRGLGAFGEGHVRHVAVDPSALGQGVGRALMEEVFLSAQSFGISSLRCNSTLTAEPFYAALGFERLHEIDVTFAPDVHFPAVEMRKVLN</sequence>
<dbReference type="PROSITE" id="PS51186">
    <property type="entry name" value="GNAT"/>
    <property type="match status" value="1"/>
</dbReference>
<dbReference type="GO" id="GO:0016747">
    <property type="term" value="F:acyltransferase activity, transferring groups other than amino-acyl groups"/>
    <property type="evidence" value="ECO:0007669"/>
    <property type="project" value="InterPro"/>
</dbReference>
<evidence type="ECO:0000313" key="5">
    <source>
        <dbReference type="Proteomes" id="UP000665026"/>
    </source>
</evidence>
<keyword evidence="2" id="KW-0012">Acyltransferase</keyword>
<accession>A0A975I6R3</accession>
<keyword evidence="1" id="KW-0808">Transferase</keyword>
<name>A0A975I6R3_9RHOB</name>
<dbReference type="EMBL" id="CP060010">
    <property type="protein sequence ID" value="QTN35262.1"/>
    <property type="molecule type" value="Genomic_DNA"/>
</dbReference>
<dbReference type="KEGG" id="cact:HZ995_12330"/>
<evidence type="ECO:0000256" key="2">
    <source>
        <dbReference type="ARBA" id="ARBA00023315"/>
    </source>
</evidence>